<dbReference type="RefSeq" id="WP_166063365.1">
    <property type="nucleotide sequence ID" value="NZ_CP049889.1"/>
</dbReference>
<dbReference type="Proteomes" id="UP000501830">
    <property type="component" value="Chromosome"/>
</dbReference>
<accession>A0A6G7WJ46</accession>
<gene>
    <name evidence="4" type="ORF">G7058_09770</name>
</gene>
<evidence type="ECO:0000313" key="4">
    <source>
        <dbReference type="EMBL" id="QIK52303.1"/>
    </source>
</evidence>
<evidence type="ECO:0000259" key="3">
    <source>
        <dbReference type="SMART" id="SM00854"/>
    </source>
</evidence>
<name>A0A6G7WJ46_9LACT</name>
<dbReference type="InterPro" id="IPR052169">
    <property type="entry name" value="CW_Biosynth-Accessory"/>
</dbReference>
<dbReference type="AlphaFoldDB" id="A0A6G7WJ46"/>
<protein>
    <submittedName>
        <fullName evidence="4">CapA family protein</fullName>
    </submittedName>
</protein>
<dbReference type="SUPFAM" id="SSF56300">
    <property type="entry name" value="Metallo-dependent phosphatases"/>
    <property type="match status" value="1"/>
</dbReference>
<dbReference type="EMBL" id="CP049889">
    <property type="protein sequence ID" value="QIK52303.1"/>
    <property type="molecule type" value="Genomic_DNA"/>
</dbReference>
<feature type="domain" description="Capsule synthesis protein CapA" evidence="3">
    <location>
        <begin position="54"/>
        <end position="299"/>
    </location>
</feature>
<comment type="similarity">
    <text evidence="1">Belongs to the CapA family.</text>
</comment>
<organism evidence="4 5">
    <name type="scientific">Jeotgalibaca porci</name>
    <dbReference type="NCBI Taxonomy" id="1868793"/>
    <lineage>
        <taxon>Bacteria</taxon>
        <taxon>Bacillati</taxon>
        <taxon>Bacillota</taxon>
        <taxon>Bacilli</taxon>
        <taxon>Lactobacillales</taxon>
        <taxon>Carnobacteriaceae</taxon>
        <taxon>Jeotgalibaca</taxon>
    </lineage>
</organism>
<sequence length="395" mass="44391">MKKWLTLLSTFALFGCTTQTVEPAESGEEEGVRTESQATIESSEPQEPEEKRISFIGVGDNLIHENVIWAAETPDGSYDFSNMYENIAADVENADLAFLNQETIFAGPDYPYSGYPSFNTPEQLGTNMVDLGFDLINGATNHTLDFGVAGATYALDFWKQYEDVRYTGVFESEEASLEIPTIERDGVTFSFLAYTYGTNGIEPDTNWRVNYFDEEKIRTDVAKAKEVSDVVIVSAHWGDENTYVVNEYQEYYGQLFADLEVDVVIGTHPHVIQPVEWLTGANGNETLVVWSLGNLLAHALDDINTLGGMVSFDFVVTEEGTDIENIVFRPTVSHFSYHYNDNGRLKRKFKIYYLDQYTDELAVEHGLNALDGISVTKESYQEQVESVIAPEFLLQ</sequence>
<dbReference type="Gene3D" id="3.60.21.10">
    <property type="match status" value="1"/>
</dbReference>
<feature type="region of interest" description="Disordered" evidence="2">
    <location>
        <begin position="21"/>
        <end position="50"/>
    </location>
</feature>
<evidence type="ECO:0000313" key="5">
    <source>
        <dbReference type="Proteomes" id="UP000501830"/>
    </source>
</evidence>
<dbReference type="PANTHER" id="PTHR33393">
    <property type="entry name" value="POLYGLUTAMINE SYNTHESIS ACCESSORY PROTEIN RV0574C-RELATED"/>
    <property type="match status" value="1"/>
</dbReference>
<keyword evidence="5" id="KW-1185">Reference proteome</keyword>
<dbReference type="InterPro" id="IPR029052">
    <property type="entry name" value="Metallo-depent_PP-like"/>
</dbReference>
<reference evidence="4 5" key="1">
    <citation type="journal article" date="2017" name="Int. J. Syst. Evol. Microbiol.">
        <title>Jeotgalibaca porci sp. nov. and Jeotgalibaca arthritidis sp. nov., isolated from pigs, and emended description of the genus Jeotgalibaca.</title>
        <authorList>
            <person name="Zamora L."/>
            <person name="Perez-Sancho M."/>
            <person name="Dominguez L."/>
            <person name="Fernandez-Garayzabal J.F."/>
            <person name="Vela A.I."/>
        </authorList>
    </citation>
    <scope>NUCLEOTIDE SEQUENCE [LARGE SCALE GENOMIC DNA]</scope>
    <source>
        <strain evidence="4 5">CCUG 69148</strain>
    </source>
</reference>
<dbReference type="GeneID" id="94553572"/>
<dbReference type="PANTHER" id="PTHR33393:SF12">
    <property type="entry name" value="CAPSULE BIOSYNTHESIS PROTEIN CAPA"/>
    <property type="match status" value="1"/>
</dbReference>
<evidence type="ECO:0000256" key="2">
    <source>
        <dbReference type="SAM" id="MobiDB-lite"/>
    </source>
</evidence>
<proteinExistence type="inferred from homology"/>
<evidence type="ECO:0000256" key="1">
    <source>
        <dbReference type="ARBA" id="ARBA00005662"/>
    </source>
</evidence>
<dbReference type="InterPro" id="IPR019079">
    <property type="entry name" value="Capsule_synth_CapA"/>
</dbReference>
<dbReference type="Pfam" id="PF09587">
    <property type="entry name" value="PGA_cap"/>
    <property type="match status" value="1"/>
</dbReference>
<feature type="compositionally biased region" description="Polar residues" evidence="2">
    <location>
        <begin position="34"/>
        <end position="45"/>
    </location>
</feature>
<dbReference type="PROSITE" id="PS51257">
    <property type="entry name" value="PROKAR_LIPOPROTEIN"/>
    <property type="match status" value="1"/>
</dbReference>
<dbReference type="SMART" id="SM00854">
    <property type="entry name" value="PGA_cap"/>
    <property type="match status" value="1"/>
</dbReference>
<dbReference type="KEGG" id="jpo:G7058_09770"/>
<dbReference type="CDD" id="cd07381">
    <property type="entry name" value="MPP_CapA"/>
    <property type="match status" value="1"/>
</dbReference>